<accession>A0ABN2FGD7</accession>
<dbReference type="InterPro" id="IPR037523">
    <property type="entry name" value="VOC_core"/>
</dbReference>
<keyword evidence="3" id="KW-1185">Reference proteome</keyword>
<comment type="caution">
    <text evidence="2">The sequence shown here is derived from an EMBL/GenBank/DDBJ whole genome shotgun (WGS) entry which is preliminary data.</text>
</comment>
<proteinExistence type="predicted"/>
<name>A0ABN2FGD7_9ACTN</name>
<dbReference type="InterPro" id="IPR004360">
    <property type="entry name" value="Glyas_Fos-R_dOase_dom"/>
</dbReference>
<feature type="domain" description="VOC" evidence="1">
    <location>
        <begin position="4"/>
        <end position="117"/>
    </location>
</feature>
<dbReference type="EMBL" id="BAAANE010000007">
    <property type="protein sequence ID" value="GAA1644037.1"/>
    <property type="molecule type" value="Genomic_DNA"/>
</dbReference>
<evidence type="ECO:0000259" key="1">
    <source>
        <dbReference type="PROSITE" id="PS51819"/>
    </source>
</evidence>
<sequence>MDSKLEAIVVPVSDVDRSRHFYRALGFRLDRDDVAGDVRVVELTPPGSPCSILIGTGISTAAPGSACGVLKVNDLEAACSELRARGAALGPVTRWPTGVSYLAFSDPDGNRWLLAGS</sequence>
<dbReference type="Pfam" id="PF00903">
    <property type="entry name" value="Glyoxalase"/>
    <property type="match status" value="1"/>
</dbReference>
<gene>
    <name evidence="2" type="ORF">GCM10009744_38120</name>
</gene>
<dbReference type="InterPro" id="IPR029068">
    <property type="entry name" value="Glyas_Bleomycin-R_OHBP_Dase"/>
</dbReference>
<dbReference type="Proteomes" id="UP001501319">
    <property type="component" value="Unassembled WGS sequence"/>
</dbReference>
<dbReference type="PROSITE" id="PS51819">
    <property type="entry name" value="VOC"/>
    <property type="match status" value="1"/>
</dbReference>
<organism evidence="2 3">
    <name type="scientific">Kribbella alba</name>
    <dbReference type="NCBI Taxonomy" id="190197"/>
    <lineage>
        <taxon>Bacteria</taxon>
        <taxon>Bacillati</taxon>
        <taxon>Actinomycetota</taxon>
        <taxon>Actinomycetes</taxon>
        <taxon>Propionibacteriales</taxon>
        <taxon>Kribbellaceae</taxon>
        <taxon>Kribbella</taxon>
    </lineage>
</organism>
<dbReference type="Gene3D" id="3.10.180.10">
    <property type="entry name" value="2,3-Dihydroxybiphenyl 1,2-Dioxygenase, domain 1"/>
    <property type="match status" value="1"/>
</dbReference>
<dbReference type="RefSeq" id="WP_344113008.1">
    <property type="nucleotide sequence ID" value="NZ_BAAANE010000007.1"/>
</dbReference>
<reference evidence="2 3" key="1">
    <citation type="journal article" date="2019" name="Int. J. Syst. Evol. Microbiol.">
        <title>The Global Catalogue of Microorganisms (GCM) 10K type strain sequencing project: providing services to taxonomists for standard genome sequencing and annotation.</title>
        <authorList>
            <consortium name="The Broad Institute Genomics Platform"/>
            <consortium name="The Broad Institute Genome Sequencing Center for Infectious Disease"/>
            <person name="Wu L."/>
            <person name="Ma J."/>
        </authorList>
    </citation>
    <scope>NUCLEOTIDE SEQUENCE [LARGE SCALE GENOMIC DNA]</scope>
    <source>
        <strain evidence="2 3">JCM 14306</strain>
    </source>
</reference>
<evidence type="ECO:0000313" key="2">
    <source>
        <dbReference type="EMBL" id="GAA1644037.1"/>
    </source>
</evidence>
<dbReference type="SUPFAM" id="SSF54593">
    <property type="entry name" value="Glyoxalase/Bleomycin resistance protein/Dihydroxybiphenyl dioxygenase"/>
    <property type="match status" value="1"/>
</dbReference>
<evidence type="ECO:0000313" key="3">
    <source>
        <dbReference type="Proteomes" id="UP001501319"/>
    </source>
</evidence>
<protein>
    <recommendedName>
        <fullName evidence="1">VOC domain-containing protein</fullName>
    </recommendedName>
</protein>